<protein>
    <submittedName>
        <fullName evidence="1">Uncharacterized protein</fullName>
    </submittedName>
</protein>
<evidence type="ECO:0000313" key="1">
    <source>
        <dbReference type="EMBL" id="CBY06724.1"/>
    </source>
</evidence>
<name>E4WSW9_OIKDI</name>
<keyword evidence="2" id="KW-1185">Reference proteome</keyword>
<gene>
    <name evidence="1" type="ORF">GSOID_T00005785001</name>
</gene>
<accession>E4WSW9</accession>
<evidence type="ECO:0000313" key="2">
    <source>
        <dbReference type="Proteomes" id="UP000001307"/>
    </source>
</evidence>
<dbReference type="Proteomes" id="UP000001307">
    <property type="component" value="Unassembled WGS sequence"/>
</dbReference>
<dbReference type="EMBL" id="FN653016">
    <property type="protein sequence ID" value="CBY06724.1"/>
    <property type="molecule type" value="Genomic_DNA"/>
</dbReference>
<organism evidence="1">
    <name type="scientific">Oikopleura dioica</name>
    <name type="common">Tunicate</name>
    <dbReference type="NCBI Taxonomy" id="34765"/>
    <lineage>
        <taxon>Eukaryota</taxon>
        <taxon>Metazoa</taxon>
        <taxon>Chordata</taxon>
        <taxon>Tunicata</taxon>
        <taxon>Appendicularia</taxon>
        <taxon>Copelata</taxon>
        <taxon>Oikopleuridae</taxon>
        <taxon>Oikopleura</taxon>
    </lineage>
</organism>
<dbReference type="AlphaFoldDB" id="E4WSW9"/>
<sequence>MSNERSTISKIDDSSFIEEPSENVIAEVQEVKDSGRQRMLKIGGGHWFWNNPTCCHRCAMCYFSSKN</sequence>
<dbReference type="InParanoid" id="E4WSW9"/>
<reference evidence="1" key="1">
    <citation type="journal article" date="2010" name="Science">
        <title>Plasticity of animal genome architecture unmasked by rapid evolution of a pelagic tunicate.</title>
        <authorList>
            <person name="Denoeud F."/>
            <person name="Henriet S."/>
            <person name="Mungpakdee S."/>
            <person name="Aury J.M."/>
            <person name="Da Silva C."/>
            <person name="Brinkmann H."/>
            <person name="Mikhaleva J."/>
            <person name="Olsen L.C."/>
            <person name="Jubin C."/>
            <person name="Canestro C."/>
            <person name="Bouquet J.M."/>
            <person name="Danks G."/>
            <person name="Poulain J."/>
            <person name="Campsteijn C."/>
            <person name="Adamski M."/>
            <person name="Cross I."/>
            <person name="Yadetie F."/>
            <person name="Muffato M."/>
            <person name="Louis A."/>
            <person name="Butcher S."/>
            <person name="Tsagkogeorga G."/>
            <person name="Konrad A."/>
            <person name="Singh S."/>
            <person name="Jensen M.F."/>
            <person name="Cong E.H."/>
            <person name="Eikeseth-Otteraa H."/>
            <person name="Noel B."/>
            <person name="Anthouard V."/>
            <person name="Porcel B.M."/>
            <person name="Kachouri-Lafond R."/>
            <person name="Nishino A."/>
            <person name="Ugolini M."/>
            <person name="Chourrout P."/>
            <person name="Nishida H."/>
            <person name="Aasland R."/>
            <person name="Huzurbazar S."/>
            <person name="Westhof E."/>
            <person name="Delsuc F."/>
            <person name="Lehrach H."/>
            <person name="Reinhardt R."/>
            <person name="Weissenbach J."/>
            <person name="Roy S.W."/>
            <person name="Artiguenave F."/>
            <person name="Postlethwait J.H."/>
            <person name="Manak J.R."/>
            <person name="Thompson E.M."/>
            <person name="Jaillon O."/>
            <person name="Du Pasquier L."/>
            <person name="Boudinot P."/>
            <person name="Liberles D.A."/>
            <person name="Volff J.N."/>
            <person name="Philippe H."/>
            <person name="Lenhard B."/>
            <person name="Roest Crollius H."/>
            <person name="Wincker P."/>
            <person name="Chourrout D."/>
        </authorList>
    </citation>
    <scope>NUCLEOTIDE SEQUENCE [LARGE SCALE GENOMIC DNA]</scope>
</reference>
<proteinExistence type="predicted"/>